<dbReference type="Proteomes" id="UP001219525">
    <property type="component" value="Unassembled WGS sequence"/>
</dbReference>
<dbReference type="AlphaFoldDB" id="A0AAD6VU91"/>
<dbReference type="EMBL" id="JARJCW010000010">
    <property type="protein sequence ID" value="KAJ7220281.1"/>
    <property type="molecule type" value="Genomic_DNA"/>
</dbReference>
<feature type="compositionally biased region" description="Acidic residues" evidence="1">
    <location>
        <begin position="71"/>
        <end position="92"/>
    </location>
</feature>
<evidence type="ECO:0000313" key="3">
    <source>
        <dbReference type="Proteomes" id="UP001219525"/>
    </source>
</evidence>
<sequence length="367" mass="42029">MSKELTVEDIYRALKPLHNALSQLEIDNSPRSLRIWRLLYDDFDARATDIYQRYPEEDFFQNVDELRSEKEDDASQENNGEEEGPDEMDVDEEKGKKIEKPHTLPQLSRKQAVHLKIVARAEKIIGALEQVPDALIRDSTGKAAESIIAFCESSNSFDGKDKLLDRDENLLHSQGHSSAVLYLTRILYKINTIKCAWEWNSQRGPGSLNQKHAYNVALFQRKRPGDFRGLALSEKNNKMKELKSEYGEWMKSREGEITAWNQLLKAWENFGTGVLILPFFSVQNLGPRRAKNFSSLLDILNNLAPQVEGDEDEARGWTRSHLDGLEEQNRAVIYSLTAHLCRSEEEKAAVEGFLDQFYIMYPSTVSS</sequence>
<evidence type="ECO:0000313" key="2">
    <source>
        <dbReference type="EMBL" id="KAJ7220281.1"/>
    </source>
</evidence>
<comment type="caution">
    <text evidence="2">The sequence shown here is derived from an EMBL/GenBank/DDBJ whole genome shotgun (WGS) entry which is preliminary data.</text>
</comment>
<proteinExistence type="predicted"/>
<gene>
    <name evidence="2" type="ORF">GGX14DRAFT_586405</name>
</gene>
<accession>A0AAD6VU91</accession>
<name>A0AAD6VU91_9AGAR</name>
<evidence type="ECO:0000256" key="1">
    <source>
        <dbReference type="SAM" id="MobiDB-lite"/>
    </source>
</evidence>
<keyword evidence="3" id="KW-1185">Reference proteome</keyword>
<organism evidence="2 3">
    <name type="scientific">Mycena pura</name>
    <dbReference type="NCBI Taxonomy" id="153505"/>
    <lineage>
        <taxon>Eukaryota</taxon>
        <taxon>Fungi</taxon>
        <taxon>Dikarya</taxon>
        <taxon>Basidiomycota</taxon>
        <taxon>Agaricomycotina</taxon>
        <taxon>Agaricomycetes</taxon>
        <taxon>Agaricomycetidae</taxon>
        <taxon>Agaricales</taxon>
        <taxon>Marasmiineae</taxon>
        <taxon>Mycenaceae</taxon>
        <taxon>Mycena</taxon>
    </lineage>
</organism>
<feature type="region of interest" description="Disordered" evidence="1">
    <location>
        <begin position="67"/>
        <end position="96"/>
    </location>
</feature>
<protein>
    <submittedName>
        <fullName evidence="2">Uncharacterized protein</fullName>
    </submittedName>
</protein>
<reference evidence="2" key="1">
    <citation type="submission" date="2023-03" db="EMBL/GenBank/DDBJ databases">
        <title>Massive genome expansion in bonnet fungi (Mycena s.s.) driven by repeated elements and novel gene families across ecological guilds.</title>
        <authorList>
            <consortium name="Lawrence Berkeley National Laboratory"/>
            <person name="Harder C.B."/>
            <person name="Miyauchi S."/>
            <person name="Viragh M."/>
            <person name="Kuo A."/>
            <person name="Thoen E."/>
            <person name="Andreopoulos B."/>
            <person name="Lu D."/>
            <person name="Skrede I."/>
            <person name="Drula E."/>
            <person name="Henrissat B."/>
            <person name="Morin E."/>
            <person name="Kohler A."/>
            <person name="Barry K."/>
            <person name="LaButti K."/>
            <person name="Morin E."/>
            <person name="Salamov A."/>
            <person name="Lipzen A."/>
            <person name="Mereny Z."/>
            <person name="Hegedus B."/>
            <person name="Baldrian P."/>
            <person name="Stursova M."/>
            <person name="Weitz H."/>
            <person name="Taylor A."/>
            <person name="Grigoriev I.V."/>
            <person name="Nagy L.G."/>
            <person name="Martin F."/>
            <person name="Kauserud H."/>
        </authorList>
    </citation>
    <scope>NUCLEOTIDE SEQUENCE</scope>
    <source>
        <strain evidence="2">9144</strain>
    </source>
</reference>